<dbReference type="SUPFAM" id="SSF53822">
    <property type="entry name" value="Periplasmic binding protein-like I"/>
    <property type="match status" value="1"/>
</dbReference>
<name>A0A918CMK6_AGRME</name>
<keyword evidence="6" id="KW-1185">Reference proteome</keyword>
<dbReference type="GO" id="GO:0003700">
    <property type="term" value="F:DNA-binding transcription factor activity"/>
    <property type="evidence" value="ECO:0007669"/>
    <property type="project" value="TreeGrafter"/>
</dbReference>
<dbReference type="Pfam" id="PF00356">
    <property type="entry name" value="LacI"/>
    <property type="match status" value="1"/>
</dbReference>
<dbReference type="SMART" id="SM00354">
    <property type="entry name" value="HTH_LACI"/>
    <property type="match status" value="1"/>
</dbReference>
<keyword evidence="3" id="KW-0804">Transcription</keyword>
<dbReference type="InterPro" id="IPR010982">
    <property type="entry name" value="Lambda_DNA-bd_dom_sf"/>
</dbReference>
<accession>A0A918CMK6</accession>
<dbReference type="InterPro" id="IPR046335">
    <property type="entry name" value="LacI/GalR-like_sensor"/>
</dbReference>
<evidence type="ECO:0000256" key="2">
    <source>
        <dbReference type="ARBA" id="ARBA00023125"/>
    </source>
</evidence>
<dbReference type="Pfam" id="PF13377">
    <property type="entry name" value="Peripla_BP_3"/>
    <property type="match status" value="1"/>
</dbReference>
<dbReference type="Gene3D" id="1.10.260.40">
    <property type="entry name" value="lambda repressor-like DNA-binding domains"/>
    <property type="match status" value="1"/>
</dbReference>
<dbReference type="PROSITE" id="PS00356">
    <property type="entry name" value="HTH_LACI_1"/>
    <property type="match status" value="1"/>
</dbReference>
<dbReference type="RefSeq" id="WP_271202650.1">
    <property type="nucleotide sequence ID" value="NZ_JBHRUK010000001.1"/>
</dbReference>
<evidence type="ECO:0000259" key="4">
    <source>
        <dbReference type="PROSITE" id="PS50932"/>
    </source>
</evidence>
<organism evidence="5 6">
    <name type="scientific">Agromyces mediolanus</name>
    <name type="common">Corynebacterium mediolanum</name>
    <dbReference type="NCBI Taxonomy" id="41986"/>
    <lineage>
        <taxon>Bacteria</taxon>
        <taxon>Bacillati</taxon>
        <taxon>Actinomycetota</taxon>
        <taxon>Actinomycetes</taxon>
        <taxon>Micrococcales</taxon>
        <taxon>Microbacteriaceae</taxon>
        <taxon>Agromyces</taxon>
    </lineage>
</organism>
<reference evidence="5" key="2">
    <citation type="submission" date="2020-09" db="EMBL/GenBank/DDBJ databases">
        <authorList>
            <person name="Sun Q."/>
            <person name="Ohkuma M."/>
        </authorList>
    </citation>
    <scope>NUCLEOTIDE SEQUENCE</scope>
    <source>
        <strain evidence="5">JCM 3346</strain>
    </source>
</reference>
<gene>
    <name evidence="5" type="ORF">GCM10010196_23810</name>
</gene>
<dbReference type="InterPro" id="IPR028082">
    <property type="entry name" value="Peripla_BP_I"/>
</dbReference>
<evidence type="ECO:0000313" key="6">
    <source>
        <dbReference type="Proteomes" id="UP000610303"/>
    </source>
</evidence>
<keyword evidence="2" id="KW-0238">DNA-binding</keyword>
<evidence type="ECO:0000256" key="1">
    <source>
        <dbReference type="ARBA" id="ARBA00023015"/>
    </source>
</evidence>
<feature type="domain" description="HTH lacI-type" evidence="4">
    <location>
        <begin position="4"/>
        <end position="58"/>
    </location>
</feature>
<dbReference type="PANTHER" id="PTHR30146:SF153">
    <property type="entry name" value="LACTOSE OPERON REPRESSOR"/>
    <property type="match status" value="1"/>
</dbReference>
<dbReference type="AlphaFoldDB" id="A0A918CMK6"/>
<dbReference type="PROSITE" id="PS50932">
    <property type="entry name" value="HTH_LACI_2"/>
    <property type="match status" value="1"/>
</dbReference>
<dbReference type="Proteomes" id="UP000610303">
    <property type="component" value="Unassembled WGS sequence"/>
</dbReference>
<evidence type="ECO:0000313" key="5">
    <source>
        <dbReference type="EMBL" id="GGR29162.1"/>
    </source>
</evidence>
<proteinExistence type="predicted"/>
<keyword evidence="1" id="KW-0805">Transcription regulation</keyword>
<dbReference type="GO" id="GO:0000976">
    <property type="term" value="F:transcription cis-regulatory region binding"/>
    <property type="evidence" value="ECO:0007669"/>
    <property type="project" value="TreeGrafter"/>
</dbReference>
<dbReference type="CDD" id="cd01392">
    <property type="entry name" value="HTH_LacI"/>
    <property type="match status" value="1"/>
</dbReference>
<dbReference type="EMBL" id="BMRJ01000002">
    <property type="protein sequence ID" value="GGR29162.1"/>
    <property type="molecule type" value="Genomic_DNA"/>
</dbReference>
<protein>
    <submittedName>
        <fullName evidence="5">LacI-family transcriptional regulator</fullName>
    </submittedName>
</protein>
<reference evidence="5" key="1">
    <citation type="journal article" date="2014" name="Int. J. Syst. Evol. Microbiol.">
        <title>Complete genome sequence of Corynebacterium casei LMG S-19264T (=DSM 44701T), isolated from a smear-ripened cheese.</title>
        <authorList>
            <consortium name="US DOE Joint Genome Institute (JGI-PGF)"/>
            <person name="Walter F."/>
            <person name="Albersmeier A."/>
            <person name="Kalinowski J."/>
            <person name="Ruckert C."/>
        </authorList>
    </citation>
    <scope>NUCLEOTIDE SEQUENCE</scope>
    <source>
        <strain evidence="5">JCM 3346</strain>
    </source>
</reference>
<evidence type="ECO:0000256" key="3">
    <source>
        <dbReference type="ARBA" id="ARBA00023163"/>
    </source>
</evidence>
<comment type="caution">
    <text evidence="5">The sequence shown here is derived from an EMBL/GenBank/DDBJ whole genome shotgun (WGS) entry which is preliminary data.</text>
</comment>
<dbReference type="PANTHER" id="PTHR30146">
    <property type="entry name" value="LACI-RELATED TRANSCRIPTIONAL REPRESSOR"/>
    <property type="match status" value="1"/>
</dbReference>
<dbReference type="SUPFAM" id="SSF47413">
    <property type="entry name" value="lambda repressor-like DNA-binding domains"/>
    <property type="match status" value="1"/>
</dbReference>
<sequence length="332" mass="34729">MTPATIVDVARAAGVSKTTASDALRGHGRVSDATREAVLRAASELGYAINRSARSLRTATTGAIGLYIPQVVFRSEHYLSFVYGVVDVAAGFDYDVTVIVAGEEARPNYAPHVDGLVMIDPAEGDAMVERLLAMGLPVVSSERFPSGQQPTGVVWSDHGAYTRVLLDHLAERGAHRPALLASATVSDWSIGIQESYLAWCRDHGVEPAVAVATFGTDASQAQAEAAAILEREPDVDALIGASDGFAAAAAPVVTAAGRVIGEDLLLASCVDNSALRAMHPSVTAIDTKGGEAGAECARLLFRLLSGETERGASIELPLELHVRESTQGRSQG</sequence>
<dbReference type="InterPro" id="IPR000843">
    <property type="entry name" value="HTH_LacI"/>
</dbReference>
<dbReference type="Gene3D" id="3.40.50.2300">
    <property type="match status" value="2"/>
</dbReference>